<evidence type="ECO:0000256" key="2">
    <source>
        <dbReference type="ARBA" id="ARBA00006285"/>
    </source>
</evidence>
<dbReference type="InterPro" id="IPR029018">
    <property type="entry name" value="Hex-like_dom2"/>
</dbReference>
<evidence type="ECO:0000313" key="11">
    <source>
        <dbReference type="WBParaSite" id="nRc.2.0.1.t14103-RA"/>
    </source>
</evidence>
<dbReference type="OMA" id="HATDTQS"/>
<dbReference type="Gene3D" id="3.20.20.80">
    <property type="entry name" value="Glycosidases"/>
    <property type="match status" value="2"/>
</dbReference>
<evidence type="ECO:0000259" key="9">
    <source>
        <dbReference type="Pfam" id="PF14845"/>
    </source>
</evidence>
<feature type="domain" description="Beta-hexosaminidase eukaryotic type N-terminal" evidence="9">
    <location>
        <begin position="57"/>
        <end position="173"/>
    </location>
</feature>
<name>A0A915IL08_ROMCU</name>
<evidence type="ECO:0000313" key="10">
    <source>
        <dbReference type="Proteomes" id="UP000887565"/>
    </source>
</evidence>
<evidence type="ECO:0000256" key="3">
    <source>
        <dbReference type="ARBA" id="ARBA00022801"/>
    </source>
</evidence>
<accession>A0A915IL08</accession>
<dbReference type="InterPro" id="IPR015883">
    <property type="entry name" value="Glyco_hydro_20_cat"/>
</dbReference>
<dbReference type="PIRSF" id="PIRSF001093">
    <property type="entry name" value="B-hxosamndse_ab_euk"/>
    <property type="match status" value="1"/>
</dbReference>
<reference evidence="11" key="1">
    <citation type="submission" date="2022-11" db="UniProtKB">
        <authorList>
            <consortium name="WormBaseParasite"/>
        </authorList>
    </citation>
    <scope>IDENTIFICATION</scope>
</reference>
<feature type="domain" description="Glycoside hydrolase family 20 catalytic" evidence="8">
    <location>
        <begin position="292"/>
        <end position="493"/>
    </location>
</feature>
<dbReference type="InterPro" id="IPR029019">
    <property type="entry name" value="HEX_eukaryotic_N"/>
</dbReference>
<keyword evidence="5 6" id="KW-0326">Glycosidase</keyword>
<dbReference type="WBParaSite" id="nRc.2.0.1.t14103-RA">
    <property type="protein sequence ID" value="nRc.2.0.1.t14103-RA"/>
    <property type="gene ID" value="nRc.2.0.1.g14103"/>
</dbReference>
<evidence type="ECO:0000256" key="4">
    <source>
        <dbReference type="ARBA" id="ARBA00023180"/>
    </source>
</evidence>
<dbReference type="Gene3D" id="3.30.379.10">
    <property type="entry name" value="Chitobiase/beta-hexosaminidase domain 2-like"/>
    <property type="match status" value="1"/>
</dbReference>
<evidence type="ECO:0000256" key="5">
    <source>
        <dbReference type="ARBA" id="ARBA00023295"/>
    </source>
</evidence>
<dbReference type="EC" id="3.2.1.52" evidence="6"/>
<keyword evidence="3 6" id="KW-0378">Hydrolase</keyword>
<dbReference type="Pfam" id="PF14845">
    <property type="entry name" value="Glycohydro_20b2"/>
    <property type="match status" value="1"/>
</dbReference>
<comment type="catalytic activity">
    <reaction evidence="1 6">
        <text>Hydrolysis of terminal non-reducing N-acetyl-D-hexosamine residues in N-acetyl-beta-D-hexosaminides.</text>
        <dbReference type="EC" id="3.2.1.52"/>
    </reaction>
</comment>
<evidence type="ECO:0000256" key="1">
    <source>
        <dbReference type="ARBA" id="ARBA00001231"/>
    </source>
</evidence>
<comment type="similarity">
    <text evidence="2 6">Belongs to the glycosyl hydrolase 20 family.</text>
</comment>
<dbReference type="Proteomes" id="UP000887565">
    <property type="component" value="Unplaced"/>
</dbReference>
<dbReference type="InterPro" id="IPR025705">
    <property type="entry name" value="Beta_hexosaminidase_sua/sub"/>
</dbReference>
<sequence>MPNLEQLTFLLLLANSQQTDRPNLNHWSRTDVSSRIKAQQRAMPGDLKTTVPSEGMPWPKPQKMILNQHETLILTKSNFDFSTVYECDIVEKALIRYKELLFRGVVEQDSASNDKNQIFFARLFVHVKEPCEKYPHENMDESYKLSVFKNGTGFLEARSVWGALRGLETFSQLTFSPDSKRTMIKTVEIEDFPRFAHRGILIDTARHYVKMPILLENLDIMSQNKMNVFHWHIVDDQSFPYESKVFPLLSRRGEIFECPRNDLCLLDYYIYMLNDYPVIISAYNGPDGTFGPMDPTKNETYDFLAALIAEVSQLFPDKYIHLGGDEVPFECWASNPKIRRFMREMKFEQNFVHLEQYFVQKLMTSIRQVRGEVRHIFWQEVFDNGVGLSLDTVIHVWKGLGKPHEYENELHRVTSNKLKAILSSCWYLNYVSYGMDWPKYYSCDPHSFHGTLEQKALVLGGEACMWGEFVDSANVIQTLWPRASSVSERLWSDASVTDVDQATPRLEGHRCLLKRRGHQVGPISGPSFCSSDFVR</sequence>
<dbReference type="PANTHER" id="PTHR22600:SF21">
    <property type="entry name" value="BETA-HEXOSAMINIDASE A"/>
    <property type="match status" value="1"/>
</dbReference>
<dbReference type="GO" id="GO:0030203">
    <property type="term" value="P:glycosaminoglycan metabolic process"/>
    <property type="evidence" value="ECO:0007669"/>
    <property type="project" value="TreeGrafter"/>
</dbReference>
<dbReference type="GO" id="GO:0006689">
    <property type="term" value="P:ganglioside catabolic process"/>
    <property type="evidence" value="ECO:0007669"/>
    <property type="project" value="TreeGrafter"/>
</dbReference>
<keyword evidence="4" id="KW-0325">Glycoprotein</keyword>
<proteinExistence type="inferred from homology"/>
<dbReference type="Pfam" id="PF00728">
    <property type="entry name" value="Glyco_hydro_20"/>
    <property type="match status" value="2"/>
</dbReference>
<evidence type="ECO:0000259" key="8">
    <source>
        <dbReference type="Pfam" id="PF00728"/>
    </source>
</evidence>
<organism evidence="10 11">
    <name type="scientific">Romanomermis culicivorax</name>
    <name type="common">Nematode worm</name>
    <dbReference type="NCBI Taxonomy" id="13658"/>
    <lineage>
        <taxon>Eukaryota</taxon>
        <taxon>Metazoa</taxon>
        <taxon>Ecdysozoa</taxon>
        <taxon>Nematoda</taxon>
        <taxon>Enoplea</taxon>
        <taxon>Dorylaimia</taxon>
        <taxon>Mermithida</taxon>
        <taxon>Mermithoidea</taxon>
        <taxon>Mermithidae</taxon>
        <taxon>Romanomermis</taxon>
    </lineage>
</organism>
<dbReference type="SUPFAM" id="SSF51445">
    <property type="entry name" value="(Trans)glycosidases"/>
    <property type="match status" value="1"/>
</dbReference>
<dbReference type="GO" id="GO:0005764">
    <property type="term" value="C:lysosome"/>
    <property type="evidence" value="ECO:0007669"/>
    <property type="project" value="TreeGrafter"/>
</dbReference>
<dbReference type="InterPro" id="IPR017853">
    <property type="entry name" value="GH"/>
</dbReference>
<dbReference type="PRINTS" id="PR00738">
    <property type="entry name" value="GLHYDRLASE20"/>
</dbReference>
<keyword evidence="10" id="KW-1185">Reference proteome</keyword>
<feature type="domain" description="Glycoside hydrolase family 20 catalytic" evidence="8">
    <location>
        <begin position="195"/>
        <end position="254"/>
    </location>
</feature>
<evidence type="ECO:0000256" key="6">
    <source>
        <dbReference type="PIRNR" id="PIRNR001093"/>
    </source>
</evidence>
<dbReference type="GO" id="GO:0016020">
    <property type="term" value="C:membrane"/>
    <property type="evidence" value="ECO:0007669"/>
    <property type="project" value="TreeGrafter"/>
</dbReference>
<dbReference type="GO" id="GO:0004563">
    <property type="term" value="F:beta-N-acetylhexosaminidase activity"/>
    <property type="evidence" value="ECO:0007669"/>
    <property type="project" value="UniProtKB-EC"/>
</dbReference>
<dbReference type="GO" id="GO:0005975">
    <property type="term" value="P:carbohydrate metabolic process"/>
    <property type="evidence" value="ECO:0007669"/>
    <property type="project" value="InterPro"/>
</dbReference>
<dbReference type="SUPFAM" id="SSF55545">
    <property type="entry name" value="beta-N-acetylhexosaminidase-like domain"/>
    <property type="match status" value="1"/>
</dbReference>
<feature type="active site" description="Proton donor" evidence="7">
    <location>
        <position position="326"/>
    </location>
</feature>
<dbReference type="PANTHER" id="PTHR22600">
    <property type="entry name" value="BETA-HEXOSAMINIDASE"/>
    <property type="match status" value="1"/>
</dbReference>
<evidence type="ECO:0000256" key="7">
    <source>
        <dbReference type="PIRSR" id="PIRSR001093-1"/>
    </source>
</evidence>
<protein>
    <recommendedName>
        <fullName evidence="6">Beta-hexosaminidase</fullName>
        <ecNumber evidence="6">3.2.1.52</ecNumber>
    </recommendedName>
</protein>
<dbReference type="AlphaFoldDB" id="A0A915IL08"/>